<reference evidence="1 2" key="1">
    <citation type="submission" date="2018-12" db="EMBL/GenBank/DDBJ databases">
        <authorList>
            <consortium name="Pathogen Informatics"/>
        </authorList>
    </citation>
    <scope>NUCLEOTIDE SEQUENCE [LARGE SCALE GENOMIC DNA]</scope>
    <source>
        <strain evidence="1 2">NCTC12967</strain>
    </source>
</reference>
<dbReference type="Proteomes" id="UP000273044">
    <property type="component" value="Chromosome"/>
</dbReference>
<protein>
    <submittedName>
        <fullName evidence="1">Uncharacterized protein</fullName>
    </submittedName>
</protein>
<name>A0A448MZX5_9ACTN</name>
<proteinExistence type="predicted"/>
<organism evidence="1 2">
    <name type="scientific">Arachnia propionica</name>
    <dbReference type="NCBI Taxonomy" id="1750"/>
    <lineage>
        <taxon>Bacteria</taxon>
        <taxon>Bacillati</taxon>
        <taxon>Actinomycetota</taxon>
        <taxon>Actinomycetes</taxon>
        <taxon>Propionibacteriales</taxon>
        <taxon>Propionibacteriaceae</taxon>
        <taxon>Arachnia</taxon>
    </lineage>
</organism>
<evidence type="ECO:0000313" key="1">
    <source>
        <dbReference type="EMBL" id="VEH70624.1"/>
    </source>
</evidence>
<accession>A0A448MZX5</accession>
<dbReference type="AlphaFoldDB" id="A0A448MZX5"/>
<gene>
    <name evidence="1" type="ORF">NCTC12967_01926</name>
</gene>
<keyword evidence="2" id="KW-1185">Reference proteome</keyword>
<sequence length="168" mass="18273">MPDELTMPSLREAMWSSSPNPNATLDDVLKAAASAGSVAGIAYTTAGAHAVTSVSDGKLHSSGGDVERAAIYELRLWEAGITNDREVFAHEWRWVNGSGSAEIIVHETSSNKESTPKFKPCWYRHNAYLQHGAALPGNPKTMTSIEVFTEQEYGNTVFVDELMTGKWG</sequence>
<evidence type="ECO:0000313" key="2">
    <source>
        <dbReference type="Proteomes" id="UP000273044"/>
    </source>
</evidence>
<dbReference type="RefSeq" id="WP_061786793.1">
    <property type="nucleotide sequence ID" value="NZ_CP072386.1"/>
</dbReference>
<dbReference type="GeneID" id="64407378"/>
<dbReference type="EMBL" id="LR134406">
    <property type="protein sequence ID" value="VEH70624.1"/>
    <property type="molecule type" value="Genomic_DNA"/>
</dbReference>